<keyword evidence="1" id="KW-0472">Membrane</keyword>
<protein>
    <submittedName>
        <fullName evidence="2">Uncharacterized protein</fullName>
    </submittedName>
</protein>
<evidence type="ECO:0000313" key="3">
    <source>
        <dbReference type="Proteomes" id="UP001607303"/>
    </source>
</evidence>
<keyword evidence="1" id="KW-1133">Transmembrane helix</keyword>
<keyword evidence="1" id="KW-0812">Transmembrane</keyword>
<evidence type="ECO:0000256" key="1">
    <source>
        <dbReference type="SAM" id="Phobius"/>
    </source>
</evidence>
<dbReference type="AlphaFoldDB" id="A0ABD2C9U3"/>
<keyword evidence="3" id="KW-1185">Reference proteome</keyword>
<sequence>MYAFKIHMECLIIFFNIICKPGCSIRSCSDSVLVRKEAIALNTHFNFSPEPTFNIARVTIKTDPFDNHSVVSEAIDSKYKSVTASRSSFSLISAVSSTESMSASNTIYPCSDMAILLIFSLRAFIIIFLSLLVPCHIQSIATLVPTFVLDNSTTKFLNITIISLLSTFEQFVKYSQMTNSNYIPQVEYASSIRGAETILLIKLTIFPYHSEIIFFLNIADPYFNKTFTQFFAYFD</sequence>
<name>A0ABD2C9U3_VESMC</name>
<gene>
    <name evidence="2" type="ORF">V1477_009462</name>
</gene>
<dbReference type="Proteomes" id="UP001607303">
    <property type="component" value="Unassembled WGS sequence"/>
</dbReference>
<comment type="caution">
    <text evidence="2">The sequence shown here is derived from an EMBL/GenBank/DDBJ whole genome shotgun (WGS) entry which is preliminary data.</text>
</comment>
<reference evidence="2 3" key="1">
    <citation type="journal article" date="2024" name="Ann. Entomol. Soc. Am.">
        <title>Genomic analyses of the southern and eastern yellowjacket wasps (Hymenoptera: Vespidae) reveal evolutionary signatures of social life.</title>
        <authorList>
            <person name="Catto M.A."/>
            <person name="Caine P.B."/>
            <person name="Orr S.E."/>
            <person name="Hunt B.G."/>
            <person name="Goodisman M.A.D."/>
        </authorList>
    </citation>
    <scope>NUCLEOTIDE SEQUENCE [LARGE SCALE GENOMIC DNA]</scope>
    <source>
        <strain evidence="2">232</strain>
        <tissue evidence="2">Head and thorax</tissue>
    </source>
</reference>
<proteinExistence type="predicted"/>
<accession>A0ABD2C9U3</accession>
<evidence type="ECO:0000313" key="2">
    <source>
        <dbReference type="EMBL" id="KAL2741833.1"/>
    </source>
</evidence>
<organism evidence="2 3">
    <name type="scientific">Vespula maculifrons</name>
    <name type="common">Eastern yellow jacket</name>
    <name type="synonym">Wasp</name>
    <dbReference type="NCBI Taxonomy" id="7453"/>
    <lineage>
        <taxon>Eukaryota</taxon>
        <taxon>Metazoa</taxon>
        <taxon>Ecdysozoa</taxon>
        <taxon>Arthropoda</taxon>
        <taxon>Hexapoda</taxon>
        <taxon>Insecta</taxon>
        <taxon>Pterygota</taxon>
        <taxon>Neoptera</taxon>
        <taxon>Endopterygota</taxon>
        <taxon>Hymenoptera</taxon>
        <taxon>Apocrita</taxon>
        <taxon>Aculeata</taxon>
        <taxon>Vespoidea</taxon>
        <taxon>Vespidae</taxon>
        <taxon>Vespinae</taxon>
        <taxon>Vespula</taxon>
    </lineage>
</organism>
<feature type="transmembrane region" description="Helical" evidence="1">
    <location>
        <begin position="114"/>
        <end position="133"/>
    </location>
</feature>
<dbReference type="EMBL" id="JAYRBN010000058">
    <property type="protein sequence ID" value="KAL2741833.1"/>
    <property type="molecule type" value="Genomic_DNA"/>
</dbReference>